<dbReference type="PANTHER" id="PTHR43615:SF1">
    <property type="entry name" value="PPDK_N DOMAIN-CONTAINING PROTEIN"/>
    <property type="match status" value="1"/>
</dbReference>
<protein>
    <submittedName>
        <fullName evidence="2">Pyruvate,water dikinase</fullName>
    </submittedName>
</protein>
<dbReference type="InterPro" id="IPR036637">
    <property type="entry name" value="Phosphohistidine_dom_sf"/>
</dbReference>
<dbReference type="InterPro" id="IPR051549">
    <property type="entry name" value="PEP_Utilizing_Enz"/>
</dbReference>
<gene>
    <name evidence="2" type="ORF">A9A59_1833</name>
</gene>
<dbReference type="EMBL" id="PDJQ01000001">
    <property type="protein sequence ID" value="PFG74596.1"/>
    <property type="molecule type" value="Genomic_DNA"/>
</dbReference>
<accession>A0A2A9HI02</accession>
<dbReference type="Gene3D" id="3.50.30.10">
    <property type="entry name" value="Phosphohistidine domain"/>
    <property type="match status" value="1"/>
</dbReference>
<evidence type="ECO:0000259" key="1">
    <source>
        <dbReference type="Pfam" id="PF00391"/>
    </source>
</evidence>
<keyword evidence="2" id="KW-0808">Transferase</keyword>
<dbReference type="PANTHER" id="PTHR43615">
    <property type="entry name" value="PHOSPHOENOLPYRUVATE SYNTHASE-RELATED"/>
    <property type="match status" value="1"/>
</dbReference>
<reference evidence="2 3" key="1">
    <citation type="submission" date="2017-09" db="EMBL/GenBank/DDBJ databases">
        <title>Sequencing the genomes of two abundant thermophiles in Great Basin hot springs: Thermocrinis jamiesonii and novel Chloroflexi Thermoflexus hugenholtzii.</title>
        <authorList>
            <person name="Hedlund B."/>
        </authorList>
    </citation>
    <scope>NUCLEOTIDE SEQUENCE [LARGE SCALE GENOMIC DNA]</scope>
    <source>
        <strain evidence="2 3">G233</strain>
    </source>
</reference>
<feature type="domain" description="PEP-utilising enzyme mobile" evidence="1">
    <location>
        <begin position="505"/>
        <end position="575"/>
    </location>
</feature>
<dbReference type="SUPFAM" id="SSF52009">
    <property type="entry name" value="Phosphohistidine domain"/>
    <property type="match status" value="1"/>
</dbReference>
<dbReference type="AlphaFoldDB" id="A0A2A9HI02"/>
<evidence type="ECO:0000313" key="2">
    <source>
        <dbReference type="EMBL" id="PFG74596.1"/>
    </source>
</evidence>
<evidence type="ECO:0000313" key="3">
    <source>
        <dbReference type="Proteomes" id="UP000223071"/>
    </source>
</evidence>
<keyword evidence="2" id="KW-0418">Kinase</keyword>
<sequence length="583" mass="64288">MEQVRWIEDQPYNPKASFWTRANVGEVLPEPPSPAGWELVFGNGGTVRGWRDCAVNRLGIDDEELDPDPNRCDFIGLIGGYGYLNATWIRVWGERTPGMSAAAIDAAYFGDHPDVPPYVKEPWHENPRTTAVMEKWLGWVLGDMDQSELEADRQLARKIRAERPDLTKLTDVELIERAISMRPYCRRMFDQHINQSGASAIGPGAFAAICAAIGRPADAMKLIAGLGGVDSAAPSYAMWELSRMVRASEALTRLFDQGPSGLYERLQASGHPDVEKFLAAFADFLAEYGSRGPNEWDVMADTWETNPDIALAAIDRMRLSGDEGSPARKNAERVAERERIRNEIREALAGDPDTLAQFDAAMKSALTFVPGRERSKTNIIRVIEETRMALRELGRRAVERGHLDRPQDLCLLFEDELRAYAEGRLGDLHELVEPRRRYYEWLLSLEPPFIINGPPPPNTTWRRRTEHRAEAARPGDVIQGLPGCPGKARGTARVVLDPLDPTVLEPGNILVAPMTDPAWTPLFVPAAGVVVDVGATLSHAIIVSRELGIPCVVSATDATKRIPDGAIIEVDGDTGAVTVISVP</sequence>
<keyword evidence="3" id="KW-1185">Reference proteome</keyword>
<dbReference type="RefSeq" id="WP_098503973.1">
    <property type="nucleotide sequence ID" value="NZ_PDJQ01000001.1"/>
</dbReference>
<dbReference type="GO" id="GO:0016301">
    <property type="term" value="F:kinase activity"/>
    <property type="evidence" value="ECO:0007669"/>
    <property type="project" value="UniProtKB-KW"/>
</dbReference>
<dbReference type="Proteomes" id="UP000223071">
    <property type="component" value="Unassembled WGS sequence"/>
</dbReference>
<name>A0A2A9HI02_TEPT2</name>
<organism evidence="2 3">
    <name type="scientific">Tepidiforma thermophila (strain KCTC 52669 / CGMCC 1.13589 / G233)</name>
    <dbReference type="NCBI Taxonomy" id="2761530"/>
    <lineage>
        <taxon>Bacteria</taxon>
        <taxon>Bacillati</taxon>
        <taxon>Chloroflexota</taxon>
        <taxon>Tepidiformia</taxon>
        <taxon>Tepidiformales</taxon>
        <taxon>Tepidiformaceae</taxon>
        <taxon>Tepidiforma</taxon>
    </lineage>
</organism>
<comment type="caution">
    <text evidence="2">The sequence shown here is derived from an EMBL/GenBank/DDBJ whole genome shotgun (WGS) entry which is preliminary data.</text>
</comment>
<proteinExistence type="predicted"/>
<dbReference type="Pfam" id="PF00391">
    <property type="entry name" value="PEP-utilizers"/>
    <property type="match status" value="1"/>
</dbReference>
<dbReference type="InterPro" id="IPR008279">
    <property type="entry name" value="PEP-util_enz_mobile_dom"/>
</dbReference>
<keyword evidence="2" id="KW-0670">Pyruvate</keyword>